<sequence>MVKSIYVFVFALFVIALALSSLLYLGPYSYTDFVAIYTIYALSLYFIMKTAIAIKSGKCISISFKIPFMLIDIRPLFKQIHRVLLFSVLTMIFGAFTVVFIKNIWYSSTLSALASITATYFLSKYWGRTLQIKVLPIAIVLIAIAFYVAGFISDKAFYLDDWIKFFEAMLQ</sequence>
<feature type="transmembrane region" description="Helical" evidence="1">
    <location>
        <begin position="80"/>
        <end position="98"/>
    </location>
</feature>
<organism evidence="2 3">
    <name type="scientific">Ignisphaera cupida</name>
    <dbReference type="NCBI Taxonomy" id="3050454"/>
    <lineage>
        <taxon>Archaea</taxon>
        <taxon>Thermoproteota</taxon>
        <taxon>Thermoprotei</taxon>
        <taxon>Desulfurococcales</taxon>
        <taxon>Desulfurococcaceae</taxon>
        <taxon>Ignisphaera</taxon>
    </lineage>
</organism>
<feature type="transmembrane region" description="Helical" evidence="1">
    <location>
        <begin position="30"/>
        <end position="48"/>
    </location>
</feature>
<keyword evidence="1" id="KW-0812">Transmembrane</keyword>
<keyword evidence="1" id="KW-1133">Transmembrane helix</keyword>
<evidence type="ECO:0000313" key="2">
    <source>
        <dbReference type="EMBL" id="MDK6029396.1"/>
    </source>
</evidence>
<name>A0ABD4Z7T2_9CREN</name>
<evidence type="ECO:0000256" key="1">
    <source>
        <dbReference type="SAM" id="Phobius"/>
    </source>
</evidence>
<keyword evidence="1" id="KW-0472">Membrane</keyword>
<dbReference type="AlphaFoldDB" id="A0ABD4Z7T2"/>
<accession>A0ABD4Z7T2</accession>
<proteinExistence type="predicted"/>
<feature type="transmembrane region" description="Helical" evidence="1">
    <location>
        <begin position="104"/>
        <end position="122"/>
    </location>
</feature>
<feature type="transmembrane region" description="Helical" evidence="1">
    <location>
        <begin position="134"/>
        <end position="152"/>
    </location>
</feature>
<evidence type="ECO:0000313" key="3">
    <source>
        <dbReference type="Proteomes" id="UP001529235"/>
    </source>
</evidence>
<protein>
    <recommendedName>
        <fullName evidence="4">Tripartite tricarboxylate transporter TctB family protein</fullName>
    </recommendedName>
</protein>
<gene>
    <name evidence="2" type="ORF">QPL79_08475</name>
</gene>
<dbReference type="EMBL" id="JASNVW010000007">
    <property type="protein sequence ID" value="MDK6029396.1"/>
    <property type="molecule type" value="Genomic_DNA"/>
</dbReference>
<comment type="caution">
    <text evidence="2">The sequence shown here is derived from an EMBL/GenBank/DDBJ whole genome shotgun (WGS) entry which is preliminary data.</text>
</comment>
<feature type="transmembrane region" description="Helical" evidence="1">
    <location>
        <begin position="5"/>
        <end position="24"/>
    </location>
</feature>
<evidence type="ECO:0008006" key="4">
    <source>
        <dbReference type="Google" id="ProtNLM"/>
    </source>
</evidence>
<keyword evidence="3" id="KW-1185">Reference proteome</keyword>
<reference evidence="2 3" key="1">
    <citation type="submission" date="2023-05" db="EMBL/GenBank/DDBJ databases">
        <title>A new hyperthermophilic archaea 'Ignisphaera cupida' sp. nov. and description of the family 'Ignisphaeraceae' fam. nov.</title>
        <authorList>
            <person name="Podosokorskaya O.A."/>
            <person name="Elcheninov A.G."/>
            <person name="Klukina A."/>
            <person name="Merkel A.Y."/>
        </authorList>
    </citation>
    <scope>NUCLEOTIDE SEQUENCE [LARGE SCALE GENOMIC DNA]</scope>
    <source>
        <strain evidence="2 3">4213-co</strain>
    </source>
</reference>
<dbReference type="Proteomes" id="UP001529235">
    <property type="component" value="Unassembled WGS sequence"/>
</dbReference>
<dbReference type="RefSeq" id="WP_285274381.1">
    <property type="nucleotide sequence ID" value="NZ_JASNVW010000007.1"/>
</dbReference>